<gene>
    <name evidence="1" type="ORF">SAMN02910265_01989</name>
</gene>
<dbReference type="AlphaFoldDB" id="A0A1H6JTG8"/>
<reference evidence="1 2" key="1">
    <citation type="submission" date="2016-10" db="EMBL/GenBank/DDBJ databases">
        <authorList>
            <person name="de Groot N.N."/>
        </authorList>
    </citation>
    <scope>NUCLEOTIDE SEQUENCE [LARGE SCALE GENOMIC DNA]</scope>
    <source>
        <strain evidence="1 2">YAD2003</strain>
    </source>
</reference>
<evidence type="ECO:0000313" key="1">
    <source>
        <dbReference type="EMBL" id="SEH65802.1"/>
    </source>
</evidence>
<evidence type="ECO:0000313" key="2">
    <source>
        <dbReference type="Proteomes" id="UP000183190"/>
    </source>
</evidence>
<dbReference type="RefSeq" id="WP_074716928.1">
    <property type="nucleotide sequence ID" value="NZ_FNWV01000006.1"/>
</dbReference>
<name>A0A1H6JTG8_RUMFL</name>
<dbReference type="EMBL" id="FNWV01000006">
    <property type="protein sequence ID" value="SEH65802.1"/>
    <property type="molecule type" value="Genomic_DNA"/>
</dbReference>
<protein>
    <submittedName>
        <fullName evidence="1">Uncharacterized protein</fullName>
    </submittedName>
</protein>
<dbReference type="Proteomes" id="UP000183190">
    <property type="component" value="Unassembled WGS sequence"/>
</dbReference>
<accession>A0A1H6JTG8</accession>
<dbReference type="OrthoDB" id="9777383at2"/>
<organism evidence="1 2">
    <name type="scientific">Ruminococcus flavefaciens</name>
    <dbReference type="NCBI Taxonomy" id="1265"/>
    <lineage>
        <taxon>Bacteria</taxon>
        <taxon>Bacillati</taxon>
        <taxon>Bacillota</taxon>
        <taxon>Clostridia</taxon>
        <taxon>Eubacteriales</taxon>
        <taxon>Oscillospiraceae</taxon>
        <taxon>Ruminococcus</taxon>
    </lineage>
</organism>
<sequence>MKKEFLSLITSAASFIPAAAIMPLSGDNFKGMKTLTGETDSLGLKKRQERVFAADGPDEIAYSNMKPEMMDLKTHSNYFTNLISHRGSSYRFVPQGKHIGRDM</sequence>
<proteinExistence type="predicted"/>